<evidence type="ECO:0000256" key="1">
    <source>
        <dbReference type="ARBA" id="ARBA00022500"/>
    </source>
</evidence>
<comment type="function">
    <text evidence="3">Probably deamidates glutamine residues to glutamate on methyl-accepting chemotaxis receptors (MCPs), playing an important role in chemotaxis.</text>
</comment>
<evidence type="ECO:0000256" key="2">
    <source>
        <dbReference type="ARBA" id="ARBA00022801"/>
    </source>
</evidence>
<dbReference type="SUPFAM" id="SSF64438">
    <property type="entry name" value="CNF1/YfiH-like putative cysteine hydrolases"/>
    <property type="match status" value="1"/>
</dbReference>
<dbReference type="AlphaFoldDB" id="A0A2T5BRG4"/>
<dbReference type="PANTHER" id="PTHR35147:SF2">
    <property type="entry name" value="CHEMORECEPTOR GLUTAMINE DEAMIDASE CHED-RELATED"/>
    <property type="match status" value="1"/>
</dbReference>
<accession>A0A2T5BRG4</accession>
<dbReference type="EMBL" id="QAAA01000009">
    <property type="protein sequence ID" value="PTN01879.1"/>
    <property type="molecule type" value="Genomic_DNA"/>
</dbReference>
<dbReference type="InterPro" id="IPR011324">
    <property type="entry name" value="Cytotoxic_necrot_fac-like_cat"/>
</dbReference>
<organism evidence="4 5">
    <name type="scientific">Rhodovulum imhoffii</name>
    <dbReference type="NCBI Taxonomy" id="365340"/>
    <lineage>
        <taxon>Bacteria</taxon>
        <taxon>Pseudomonadati</taxon>
        <taxon>Pseudomonadota</taxon>
        <taxon>Alphaproteobacteria</taxon>
        <taxon>Rhodobacterales</taxon>
        <taxon>Paracoccaceae</taxon>
        <taxon>Rhodovulum</taxon>
    </lineage>
</organism>
<proteinExistence type="inferred from homology"/>
<dbReference type="CDD" id="cd16352">
    <property type="entry name" value="CheD"/>
    <property type="match status" value="1"/>
</dbReference>
<name>A0A2T5BRG4_9RHOB</name>
<dbReference type="InterPro" id="IPR038592">
    <property type="entry name" value="CheD-like_sf"/>
</dbReference>
<dbReference type="Gene3D" id="3.30.1330.200">
    <property type="match status" value="1"/>
</dbReference>
<dbReference type="Pfam" id="PF03975">
    <property type="entry name" value="CheD"/>
    <property type="match status" value="1"/>
</dbReference>
<evidence type="ECO:0000256" key="3">
    <source>
        <dbReference type="HAMAP-Rule" id="MF_01440"/>
    </source>
</evidence>
<sequence>MIGNGAKFRIVNVLQGEFYVTRRPDEVLSTVLGSCVAVCMMDPMAGIGGMNHFLLPERDGPDGETVKFGAYAMELLINALLKGGARRSRLAAKVFGGSSLNDNLRDIGRDNADFARGFLTNEKIPILSESLGGTSARRIRFSPATGLVQQFLVPSMPDLEVPGPGCRPAPLRREVELFN</sequence>
<protein>
    <recommendedName>
        <fullName evidence="3">Probable chemoreceptor glutamine deamidase CheD</fullName>
        <ecNumber evidence="3">3.5.1.44</ecNumber>
    </recommendedName>
</protein>
<dbReference type="PANTHER" id="PTHR35147">
    <property type="entry name" value="CHEMORECEPTOR GLUTAMINE DEAMIDASE CHED-RELATED"/>
    <property type="match status" value="1"/>
</dbReference>
<dbReference type="OrthoDB" id="9807202at2"/>
<reference evidence="4 5" key="1">
    <citation type="submission" date="2018-04" db="EMBL/GenBank/DDBJ databases">
        <title>Genomic Encyclopedia of Archaeal and Bacterial Type Strains, Phase II (KMG-II): from individual species to whole genera.</title>
        <authorList>
            <person name="Goeker M."/>
        </authorList>
    </citation>
    <scope>NUCLEOTIDE SEQUENCE [LARGE SCALE GENOMIC DNA]</scope>
    <source>
        <strain evidence="4 5">DSM 18064</strain>
    </source>
</reference>
<dbReference type="EC" id="3.5.1.44" evidence="3"/>
<dbReference type="Proteomes" id="UP000243859">
    <property type="component" value="Unassembled WGS sequence"/>
</dbReference>
<keyword evidence="5" id="KW-1185">Reference proteome</keyword>
<keyword evidence="1 3" id="KW-0145">Chemotaxis</keyword>
<comment type="similarity">
    <text evidence="3">Belongs to the CheD family.</text>
</comment>
<keyword evidence="2 3" id="KW-0378">Hydrolase</keyword>
<gene>
    <name evidence="3" type="primary">cheD</name>
    <name evidence="4" type="ORF">C8N32_1093</name>
</gene>
<comment type="catalytic activity">
    <reaction evidence="3">
        <text>L-glutaminyl-[protein] + H2O = L-glutamyl-[protein] + NH4(+)</text>
        <dbReference type="Rhea" id="RHEA:16441"/>
        <dbReference type="Rhea" id="RHEA-COMP:10207"/>
        <dbReference type="Rhea" id="RHEA-COMP:10208"/>
        <dbReference type="ChEBI" id="CHEBI:15377"/>
        <dbReference type="ChEBI" id="CHEBI:28938"/>
        <dbReference type="ChEBI" id="CHEBI:29973"/>
        <dbReference type="ChEBI" id="CHEBI:30011"/>
        <dbReference type="EC" id="3.5.1.44"/>
    </reaction>
</comment>
<dbReference type="HAMAP" id="MF_01440">
    <property type="entry name" value="CheD"/>
    <property type="match status" value="1"/>
</dbReference>
<dbReference type="RefSeq" id="WP_107892474.1">
    <property type="nucleotide sequence ID" value="NZ_NHSI01000051.1"/>
</dbReference>
<dbReference type="GO" id="GO:0006935">
    <property type="term" value="P:chemotaxis"/>
    <property type="evidence" value="ECO:0007669"/>
    <property type="project" value="UniProtKB-UniRule"/>
</dbReference>
<evidence type="ECO:0000313" key="4">
    <source>
        <dbReference type="EMBL" id="PTN01879.1"/>
    </source>
</evidence>
<comment type="caution">
    <text evidence="4">The sequence shown here is derived from an EMBL/GenBank/DDBJ whole genome shotgun (WGS) entry which is preliminary data.</text>
</comment>
<dbReference type="InterPro" id="IPR005659">
    <property type="entry name" value="Chemorcpt_Glu_NH3ase_CheD"/>
</dbReference>
<dbReference type="GO" id="GO:0050568">
    <property type="term" value="F:protein-glutamine glutaminase activity"/>
    <property type="evidence" value="ECO:0007669"/>
    <property type="project" value="UniProtKB-UniRule"/>
</dbReference>
<evidence type="ECO:0000313" key="5">
    <source>
        <dbReference type="Proteomes" id="UP000243859"/>
    </source>
</evidence>